<dbReference type="Proteomes" id="UP000666915">
    <property type="component" value="Unassembled WGS sequence"/>
</dbReference>
<dbReference type="GO" id="GO:0016787">
    <property type="term" value="F:hydrolase activity"/>
    <property type="evidence" value="ECO:0007669"/>
    <property type="project" value="UniProtKB-KW"/>
</dbReference>
<evidence type="ECO:0000313" key="3">
    <source>
        <dbReference type="Proteomes" id="UP000666915"/>
    </source>
</evidence>
<dbReference type="InterPro" id="IPR029058">
    <property type="entry name" value="AB_hydrolase_fold"/>
</dbReference>
<keyword evidence="3" id="KW-1185">Reference proteome</keyword>
<comment type="caution">
    <text evidence="2">The sequence shown here is derived from an EMBL/GenBank/DDBJ whole genome shotgun (WGS) entry which is preliminary data.</text>
</comment>
<dbReference type="InterPro" id="IPR000073">
    <property type="entry name" value="AB_hydrolase_1"/>
</dbReference>
<dbReference type="Pfam" id="PF00561">
    <property type="entry name" value="Abhydrolase_1"/>
    <property type="match status" value="1"/>
</dbReference>
<evidence type="ECO:0000259" key="1">
    <source>
        <dbReference type="Pfam" id="PF00561"/>
    </source>
</evidence>
<protein>
    <submittedName>
        <fullName evidence="2">Alpha/beta fold hydrolase</fullName>
    </submittedName>
</protein>
<gene>
    <name evidence="2" type="ORF">J4557_46830</name>
</gene>
<keyword evidence="2" id="KW-0378">Hydrolase</keyword>
<dbReference type="Gene3D" id="3.40.50.1820">
    <property type="entry name" value="alpha/beta hydrolase"/>
    <property type="match status" value="1"/>
</dbReference>
<evidence type="ECO:0000313" key="2">
    <source>
        <dbReference type="EMBL" id="MBO2445044.1"/>
    </source>
</evidence>
<proteinExistence type="predicted"/>
<dbReference type="PANTHER" id="PTHR43798">
    <property type="entry name" value="MONOACYLGLYCEROL LIPASE"/>
    <property type="match status" value="1"/>
</dbReference>
<organism evidence="2 3">
    <name type="scientific">Actinomadura nitritigenes</name>
    <dbReference type="NCBI Taxonomy" id="134602"/>
    <lineage>
        <taxon>Bacteria</taxon>
        <taxon>Bacillati</taxon>
        <taxon>Actinomycetota</taxon>
        <taxon>Actinomycetes</taxon>
        <taxon>Streptosporangiales</taxon>
        <taxon>Thermomonosporaceae</taxon>
        <taxon>Actinomadura</taxon>
    </lineage>
</organism>
<name>A0ABS3RHF1_9ACTN</name>
<sequence length="257" mass="27079">MRRTGREGRRIAWETAGSGPPLVLLHGSFGHRGVWRSSGHVDALAGEYRLVLIDAIGYGESDAPHDASAYRVERQADDVVAVLDAEGIGRTALWGASMGGIVGLHLLARRPERLTCLIAGGAHAGEVGFGRAEVEREAELCREKGAAPFVEAAERQGFVPGWMRAAMLAVDPEVLAAQTIGASGRPGVDGAVAAAGVPVLLLAGDRDRRSTAIRRTAEAVPDASLVELPGCSHLDAFLRLDLALPAVRPFLRRYAAG</sequence>
<dbReference type="EMBL" id="JAGEOK010000059">
    <property type="protein sequence ID" value="MBO2445044.1"/>
    <property type="molecule type" value="Genomic_DNA"/>
</dbReference>
<dbReference type="InterPro" id="IPR050266">
    <property type="entry name" value="AB_hydrolase_sf"/>
</dbReference>
<dbReference type="RefSeq" id="WP_208274035.1">
    <property type="nucleotide sequence ID" value="NZ_BAAAGM010000017.1"/>
</dbReference>
<feature type="domain" description="AB hydrolase-1" evidence="1">
    <location>
        <begin position="20"/>
        <end position="122"/>
    </location>
</feature>
<accession>A0ABS3RHF1</accession>
<dbReference type="SUPFAM" id="SSF53474">
    <property type="entry name" value="alpha/beta-Hydrolases"/>
    <property type="match status" value="1"/>
</dbReference>
<reference evidence="2 3" key="1">
    <citation type="submission" date="2021-03" db="EMBL/GenBank/DDBJ databases">
        <authorList>
            <person name="Kanchanasin P."/>
            <person name="Saeng-In P."/>
            <person name="Phongsopitanun W."/>
            <person name="Yuki M."/>
            <person name="Kudo T."/>
            <person name="Ohkuma M."/>
            <person name="Tanasupawat S."/>
        </authorList>
    </citation>
    <scope>NUCLEOTIDE SEQUENCE [LARGE SCALE GENOMIC DNA]</scope>
    <source>
        <strain evidence="2 3">L46</strain>
    </source>
</reference>